<dbReference type="Gene3D" id="3.30.70.360">
    <property type="match status" value="1"/>
</dbReference>
<keyword evidence="1" id="KW-0479">Metal-binding</keyword>
<reference evidence="6 7" key="1">
    <citation type="submission" date="2023-09" db="EMBL/GenBank/DDBJ databases">
        <title>Description of three actinobacteria isolated from air of manufacturing shop in a pharmaceutical factory.</title>
        <authorList>
            <person name="Zhang D.-F."/>
        </authorList>
    </citation>
    <scope>NUCLEOTIDE SEQUENCE [LARGE SCALE GENOMIC DNA]</scope>
    <source>
        <strain evidence="6 7">LY-0111</strain>
    </source>
</reference>
<dbReference type="EC" id="3.5.1.18" evidence="3"/>
<dbReference type="InterPro" id="IPR011650">
    <property type="entry name" value="Peptidase_M20_dimer"/>
</dbReference>
<dbReference type="GO" id="GO:0009014">
    <property type="term" value="F:succinyl-diaminopimelate desuccinylase activity"/>
    <property type="evidence" value="ECO:0007669"/>
    <property type="project" value="UniProtKB-EC"/>
</dbReference>
<evidence type="ECO:0000313" key="6">
    <source>
        <dbReference type="EMBL" id="MDR8018064.1"/>
    </source>
</evidence>
<protein>
    <recommendedName>
        <fullName evidence="3">Succinyl-diaminopimelate desuccinylase</fullName>
        <ecNumber evidence="3">3.5.1.18</ecNumber>
    </recommendedName>
</protein>
<evidence type="ECO:0000256" key="2">
    <source>
        <dbReference type="ARBA" id="ARBA00022801"/>
    </source>
</evidence>
<dbReference type="Proteomes" id="UP001251870">
    <property type="component" value="Unassembled WGS sequence"/>
</dbReference>
<name>A0ABU2DNJ0_9MICC</name>
<feature type="region of interest" description="Disordered" evidence="4">
    <location>
        <begin position="1"/>
        <end position="33"/>
    </location>
</feature>
<dbReference type="PANTHER" id="PTHR43808:SF31">
    <property type="entry name" value="N-ACETYL-L-CITRULLINE DEACETYLASE"/>
    <property type="match status" value="1"/>
</dbReference>
<dbReference type="Gene3D" id="3.40.630.10">
    <property type="entry name" value="Zn peptidases"/>
    <property type="match status" value="1"/>
</dbReference>
<dbReference type="PANTHER" id="PTHR43808">
    <property type="entry name" value="ACETYLORNITHINE DEACETYLASE"/>
    <property type="match status" value="1"/>
</dbReference>
<dbReference type="InterPro" id="IPR010174">
    <property type="entry name" value="Succinyl-DAP_deSuclase_DapE"/>
</dbReference>
<keyword evidence="7" id="KW-1185">Reference proteome</keyword>
<evidence type="ECO:0000313" key="7">
    <source>
        <dbReference type="Proteomes" id="UP001251870"/>
    </source>
</evidence>
<organism evidence="6 7">
    <name type="scientific">Nesterenkonia aerolata</name>
    <dbReference type="NCBI Taxonomy" id="3074079"/>
    <lineage>
        <taxon>Bacteria</taxon>
        <taxon>Bacillati</taxon>
        <taxon>Actinomycetota</taxon>
        <taxon>Actinomycetes</taxon>
        <taxon>Micrococcales</taxon>
        <taxon>Micrococcaceae</taxon>
        <taxon>Nesterenkonia</taxon>
    </lineage>
</organism>
<dbReference type="InterPro" id="IPR050072">
    <property type="entry name" value="Peptidase_M20A"/>
</dbReference>
<sequence>MRPTDSDSTGSDPTASDPTASDPADSDPRLSPALCGDDVVDLTEQLLALRSVSGEEKPLADAVEAYLSRLNTAVGSGHNLHLHRDGDTVIARTETGAAERIVLAGHLDTVPLPTVPCSRGTVPPSWEGEILYGRGATDMKGGVAVQLVLAADIAARLDELGAEDSLPRDVTWVFYDHEEVEASKSGLGRVLRNSPELLAADFAVLLEPTDGVVEGGCNGTCRVEVTVEGVASHSGRAWKGVNAIHAAAPVLTALAEYEARSVDVDGLAYREGLSAVGIEGGIAGNVVPDSCTVTVNYRFAPDKTQEQAHEHVREVMRAAGVSSAQMRVTDTSPGALPGLDHPAAASFVEAVGGEPMPKYGWTDVARFSALGVPAVNYGPGDPLLAHTDDEHVSAEALRQCLAGLRRWLG</sequence>
<proteinExistence type="predicted"/>
<keyword evidence="2 6" id="KW-0378">Hydrolase</keyword>
<dbReference type="Pfam" id="PF07687">
    <property type="entry name" value="M20_dimer"/>
    <property type="match status" value="1"/>
</dbReference>
<dbReference type="EMBL" id="JAVKGR010000001">
    <property type="protein sequence ID" value="MDR8018064.1"/>
    <property type="molecule type" value="Genomic_DNA"/>
</dbReference>
<evidence type="ECO:0000259" key="5">
    <source>
        <dbReference type="Pfam" id="PF07687"/>
    </source>
</evidence>
<dbReference type="Pfam" id="PF01546">
    <property type="entry name" value="Peptidase_M20"/>
    <property type="match status" value="1"/>
</dbReference>
<feature type="compositionally biased region" description="Low complexity" evidence="4">
    <location>
        <begin position="11"/>
        <end position="23"/>
    </location>
</feature>
<accession>A0ABU2DNJ0</accession>
<gene>
    <name evidence="6" type="primary">dapE</name>
    <name evidence="6" type="ORF">RIL96_00595</name>
</gene>
<dbReference type="RefSeq" id="WP_310547056.1">
    <property type="nucleotide sequence ID" value="NZ_JAVKGR010000001.1"/>
</dbReference>
<dbReference type="SUPFAM" id="SSF53187">
    <property type="entry name" value="Zn-dependent exopeptidases"/>
    <property type="match status" value="1"/>
</dbReference>
<feature type="domain" description="Peptidase M20 dimerisation" evidence="5">
    <location>
        <begin position="219"/>
        <end position="320"/>
    </location>
</feature>
<dbReference type="SUPFAM" id="SSF55031">
    <property type="entry name" value="Bacterial exopeptidase dimerisation domain"/>
    <property type="match status" value="1"/>
</dbReference>
<dbReference type="InterPro" id="IPR036264">
    <property type="entry name" value="Bact_exopeptidase_dim_dom"/>
</dbReference>
<evidence type="ECO:0000256" key="1">
    <source>
        <dbReference type="ARBA" id="ARBA00022723"/>
    </source>
</evidence>
<feature type="compositionally biased region" description="Polar residues" evidence="4">
    <location>
        <begin position="1"/>
        <end position="10"/>
    </location>
</feature>
<comment type="caution">
    <text evidence="6">The sequence shown here is derived from an EMBL/GenBank/DDBJ whole genome shotgun (WGS) entry which is preliminary data.</text>
</comment>
<evidence type="ECO:0000256" key="4">
    <source>
        <dbReference type="SAM" id="MobiDB-lite"/>
    </source>
</evidence>
<evidence type="ECO:0000256" key="3">
    <source>
        <dbReference type="NCBIfam" id="TIGR01900"/>
    </source>
</evidence>
<dbReference type="NCBIfam" id="TIGR01900">
    <property type="entry name" value="dapE-gram_pos"/>
    <property type="match status" value="1"/>
</dbReference>
<dbReference type="InterPro" id="IPR002933">
    <property type="entry name" value="Peptidase_M20"/>
</dbReference>